<evidence type="ECO:0000313" key="8">
    <source>
        <dbReference type="Proteomes" id="UP001620597"/>
    </source>
</evidence>
<keyword evidence="3" id="KW-0520">NAD</keyword>
<dbReference type="Proteomes" id="UP001620597">
    <property type="component" value="Unassembled WGS sequence"/>
</dbReference>
<dbReference type="PANTHER" id="PTHR42986:SF1">
    <property type="entry name" value="BENZALDEHYDE DEHYDROGENASE YFMT"/>
    <property type="match status" value="1"/>
</dbReference>
<dbReference type="InterPro" id="IPR016161">
    <property type="entry name" value="Ald_DH/histidinol_DH"/>
</dbReference>
<name>A0ABW8NF89_9GAMM</name>
<feature type="domain" description="Aldehyde dehydrogenase" evidence="6">
    <location>
        <begin position="31"/>
        <end position="480"/>
    </location>
</feature>
<dbReference type="PANTHER" id="PTHR42986">
    <property type="entry name" value="BENZALDEHYDE DEHYDROGENASE YFMT"/>
    <property type="match status" value="1"/>
</dbReference>
<evidence type="ECO:0000256" key="5">
    <source>
        <dbReference type="RuleBase" id="RU003345"/>
    </source>
</evidence>
<dbReference type="Pfam" id="PF00171">
    <property type="entry name" value="Aldedh"/>
    <property type="match status" value="1"/>
</dbReference>
<accession>A0ABW8NF89</accession>
<evidence type="ECO:0000256" key="1">
    <source>
        <dbReference type="ARBA" id="ARBA00009986"/>
    </source>
</evidence>
<dbReference type="InterPro" id="IPR029510">
    <property type="entry name" value="Ald_DH_CS_GLU"/>
</dbReference>
<dbReference type="PROSITE" id="PS00687">
    <property type="entry name" value="ALDEHYDE_DEHYDR_GLU"/>
    <property type="match status" value="1"/>
</dbReference>
<sequence length="491" mass="52335">MSQLNAIQNADCQFYIGATTNQQTAFNGAHYPLTEVATGASLGSIKLSSQDDTNAAITRAHNAQASWAATSFATRAAVIRRFAQQLEHNADLIHAWNARECGSILPKSQWELKACIDQAYMSADLTLQPSGEIFPSSIPGRDNRWIRVPVGVVGVISPWNFPLLLSLRSVLPALALGNSVVLKPDLHSSVCGGVLIAELLQTAGLPDGVCELVLGGGDRGQQLVEHPSVNMIAFTGSTAVGRTIGEHCGRTLKKSSLELGGNNAYIVCDDADLVSAASCGAWGSFLHQGQICMQSGRHIVSNHVLDAYVETLAQRARNLVTGNPFTEQAHLGPLINDRQADRVMRLIEESVAMGAEIVCGGTRNGRFISATVIRNVTPDMPIYKEEIFGPVAPVIGFDSDADAIALANNTDYGLSAAIHSSNPVRANAMAQAIHAGMVHINDQTVNNEYQVPFGGMKSSGNSGRFGGPANLDEFTARKWISSMANGIQYPF</sequence>
<evidence type="ECO:0000256" key="3">
    <source>
        <dbReference type="ARBA" id="ARBA00023027"/>
    </source>
</evidence>
<dbReference type="RefSeq" id="WP_416205044.1">
    <property type="nucleotide sequence ID" value="NZ_JBBKTX010000004.1"/>
</dbReference>
<evidence type="ECO:0000313" key="7">
    <source>
        <dbReference type="EMBL" id="MFK4751631.1"/>
    </source>
</evidence>
<reference evidence="7 8" key="1">
    <citation type="submission" date="2024-03" db="EMBL/GenBank/DDBJ databases">
        <title>High-quality draft genome sequence of Oceanobacter sp. wDCs-4.</title>
        <authorList>
            <person name="Dong C."/>
        </authorList>
    </citation>
    <scope>NUCLEOTIDE SEQUENCE [LARGE SCALE GENOMIC DNA]</scope>
    <source>
        <strain evidence="8">wDCs-4</strain>
    </source>
</reference>
<dbReference type="InterPro" id="IPR016162">
    <property type="entry name" value="Ald_DH_N"/>
</dbReference>
<dbReference type="Gene3D" id="3.40.309.10">
    <property type="entry name" value="Aldehyde Dehydrogenase, Chain A, domain 2"/>
    <property type="match status" value="1"/>
</dbReference>
<dbReference type="SUPFAM" id="SSF53720">
    <property type="entry name" value="ALDH-like"/>
    <property type="match status" value="1"/>
</dbReference>
<keyword evidence="2 5" id="KW-0560">Oxidoreductase</keyword>
<gene>
    <name evidence="7" type="ORF">WG929_04320</name>
</gene>
<organism evidence="7 8">
    <name type="scientific">Oceanobacter antarcticus</name>
    <dbReference type="NCBI Taxonomy" id="3133425"/>
    <lineage>
        <taxon>Bacteria</taxon>
        <taxon>Pseudomonadati</taxon>
        <taxon>Pseudomonadota</taxon>
        <taxon>Gammaproteobacteria</taxon>
        <taxon>Oceanospirillales</taxon>
        <taxon>Oceanospirillaceae</taxon>
        <taxon>Oceanobacter</taxon>
    </lineage>
</organism>
<dbReference type="EMBL" id="JBBKTX010000004">
    <property type="protein sequence ID" value="MFK4751631.1"/>
    <property type="molecule type" value="Genomic_DNA"/>
</dbReference>
<protein>
    <submittedName>
        <fullName evidence="7">Aldehyde dehydrogenase family protein</fullName>
    </submittedName>
</protein>
<comment type="similarity">
    <text evidence="1 5">Belongs to the aldehyde dehydrogenase family.</text>
</comment>
<feature type="active site" evidence="4">
    <location>
        <position position="258"/>
    </location>
</feature>
<dbReference type="InterPro" id="IPR016163">
    <property type="entry name" value="Ald_DH_C"/>
</dbReference>
<comment type="caution">
    <text evidence="7">The sequence shown here is derived from an EMBL/GenBank/DDBJ whole genome shotgun (WGS) entry which is preliminary data.</text>
</comment>
<keyword evidence="8" id="KW-1185">Reference proteome</keyword>
<evidence type="ECO:0000256" key="2">
    <source>
        <dbReference type="ARBA" id="ARBA00023002"/>
    </source>
</evidence>
<evidence type="ECO:0000256" key="4">
    <source>
        <dbReference type="PROSITE-ProRule" id="PRU10007"/>
    </source>
</evidence>
<dbReference type="InterPro" id="IPR015590">
    <property type="entry name" value="Aldehyde_DH_dom"/>
</dbReference>
<dbReference type="Gene3D" id="3.40.605.10">
    <property type="entry name" value="Aldehyde Dehydrogenase, Chain A, domain 1"/>
    <property type="match status" value="1"/>
</dbReference>
<dbReference type="CDD" id="cd07104">
    <property type="entry name" value="ALDH_BenzADH-like"/>
    <property type="match status" value="1"/>
</dbReference>
<proteinExistence type="inferred from homology"/>
<evidence type="ECO:0000259" key="6">
    <source>
        <dbReference type="Pfam" id="PF00171"/>
    </source>
</evidence>